<evidence type="ECO:0000313" key="1">
    <source>
        <dbReference type="EMBL" id="MFC5526786.1"/>
    </source>
</evidence>
<gene>
    <name evidence="1" type="ORF">ACFPPA_13675</name>
</gene>
<comment type="caution">
    <text evidence="1">The sequence shown here is derived from an EMBL/GenBank/DDBJ whole genome shotgun (WGS) entry which is preliminary data.</text>
</comment>
<dbReference type="RefSeq" id="WP_377320830.1">
    <property type="nucleotide sequence ID" value="NZ_JBHSNF010000003.1"/>
</dbReference>
<evidence type="ECO:0000313" key="2">
    <source>
        <dbReference type="Proteomes" id="UP001596114"/>
    </source>
</evidence>
<evidence type="ECO:0008006" key="3">
    <source>
        <dbReference type="Google" id="ProtNLM"/>
    </source>
</evidence>
<name>A0ABW0QP87_9GAMM</name>
<sequence>MKIWWPFIPALILSGCAAVPPTQDVMGHLLHAEPVPLAAVELKSDAPLLGIQPVKGELGAGAPVVELTQGSSYYRLYRLTPVHGTLHLKVTSYCACLGFDKRIAVPVVRVLTKDGQVINPSPDGYEYSVEGAHSFTPLSMTLDVTVPGADADYALVAADNSHPDTSITRINFGWGSQLDIRTYPIGRFDVRYVSP</sequence>
<dbReference type="PROSITE" id="PS51257">
    <property type="entry name" value="PROKAR_LIPOPROTEIN"/>
    <property type="match status" value="1"/>
</dbReference>
<organism evidence="1 2">
    <name type="scientific">Rhodanobacter ginsengisoli</name>
    <dbReference type="NCBI Taxonomy" id="418646"/>
    <lineage>
        <taxon>Bacteria</taxon>
        <taxon>Pseudomonadati</taxon>
        <taxon>Pseudomonadota</taxon>
        <taxon>Gammaproteobacteria</taxon>
        <taxon>Lysobacterales</taxon>
        <taxon>Rhodanobacteraceae</taxon>
        <taxon>Rhodanobacter</taxon>
    </lineage>
</organism>
<proteinExistence type="predicted"/>
<keyword evidence="2" id="KW-1185">Reference proteome</keyword>
<dbReference type="EMBL" id="JBHSNF010000003">
    <property type="protein sequence ID" value="MFC5526786.1"/>
    <property type="molecule type" value="Genomic_DNA"/>
</dbReference>
<dbReference type="Proteomes" id="UP001596114">
    <property type="component" value="Unassembled WGS sequence"/>
</dbReference>
<protein>
    <recommendedName>
        <fullName evidence="3">DUF3299 domain-containing protein</fullName>
    </recommendedName>
</protein>
<reference evidence="2" key="1">
    <citation type="journal article" date="2019" name="Int. J. Syst. Evol. Microbiol.">
        <title>The Global Catalogue of Microorganisms (GCM) 10K type strain sequencing project: providing services to taxonomists for standard genome sequencing and annotation.</title>
        <authorList>
            <consortium name="The Broad Institute Genomics Platform"/>
            <consortium name="The Broad Institute Genome Sequencing Center for Infectious Disease"/>
            <person name="Wu L."/>
            <person name="Ma J."/>
        </authorList>
    </citation>
    <scope>NUCLEOTIDE SEQUENCE [LARGE SCALE GENOMIC DNA]</scope>
    <source>
        <strain evidence="2">CGMCC 1.16619</strain>
    </source>
</reference>
<accession>A0ABW0QP87</accession>